<proteinExistence type="inferred from homology"/>
<organism evidence="3 4">
    <name type="scientific">Pseudomonas viridiflava</name>
    <name type="common">Phytomonas viridiflava</name>
    <dbReference type="NCBI Taxonomy" id="33069"/>
    <lineage>
        <taxon>Bacteria</taxon>
        <taxon>Pseudomonadati</taxon>
        <taxon>Pseudomonadota</taxon>
        <taxon>Gammaproteobacteria</taxon>
        <taxon>Pseudomonadales</taxon>
        <taxon>Pseudomonadaceae</taxon>
        <taxon>Pseudomonas</taxon>
    </lineage>
</organism>
<evidence type="ECO:0000313" key="4">
    <source>
        <dbReference type="Proteomes" id="UP000196842"/>
    </source>
</evidence>
<dbReference type="Gene3D" id="3.30.2310.20">
    <property type="entry name" value="RelE-like"/>
    <property type="match status" value="1"/>
</dbReference>
<dbReference type="InterPro" id="IPR035093">
    <property type="entry name" value="RelE/ParE_toxin_dom_sf"/>
</dbReference>
<dbReference type="EMBL" id="LT855380">
    <property type="protein sequence ID" value="SMS12812.1"/>
    <property type="molecule type" value="Genomic_DNA"/>
</dbReference>
<name>A0A1Y6JVI0_PSEVI</name>
<evidence type="ECO:0000256" key="2">
    <source>
        <dbReference type="ARBA" id="ARBA00022649"/>
    </source>
</evidence>
<dbReference type="Pfam" id="PF05016">
    <property type="entry name" value="ParE_toxin"/>
    <property type="match status" value="1"/>
</dbReference>
<dbReference type="InterPro" id="IPR051803">
    <property type="entry name" value="TA_system_RelE-like_toxin"/>
</dbReference>
<evidence type="ECO:0000256" key="1">
    <source>
        <dbReference type="ARBA" id="ARBA00006226"/>
    </source>
</evidence>
<evidence type="ECO:0000313" key="3">
    <source>
        <dbReference type="EMBL" id="SMS12812.1"/>
    </source>
</evidence>
<dbReference type="RefSeq" id="WP_088236246.1">
    <property type="nucleotide sequence ID" value="NZ_CP077719.1"/>
</dbReference>
<gene>
    <name evidence="3" type="ORF">CFBP1590__5226</name>
</gene>
<protein>
    <submittedName>
        <fullName evidence="3">Uncharacterized protein</fullName>
    </submittedName>
</protein>
<dbReference type="Proteomes" id="UP000196842">
    <property type="component" value="Chromosome I"/>
</dbReference>
<comment type="similarity">
    <text evidence="1">Belongs to the RelE toxin family.</text>
</comment>
<accession>A0A1Y6JVI0</accession>
<sequence length="96" mass="11045">MLKIALTSKAESDLYGIYEHYEPLLGAEASEGVVFHIISAIEMLGTFPQLGKASDLPDCRELIISKYPYRAVYSLIDKTIRIYRILHQRIERAEDW</sequence>
<dbReference type="InterPro" id="IPR007712">
    <property type="entry name" value="RelE/ParE_toxin"/>
</dbReference>
<dbReference type="PANTHER" id="PTHR33755">
    <property type="entry name" value="TOXIN PARE1-RELATED"/>
    <property type="match status" value="1"/>
</dbReference>
<dbReference type="AlphaFoldDB" id="A0A1Y6JVI0"/>
<keyword evidence="2" id="KW-1277">Toxin-antitoxin system</keyword>
<dbReference type="GeneID" id="47766866"/>
<dbReference type="KEGG" id="pvd:CFBP1590__5226"/>
<reference evidence="3 4" key="1">
    <citation type="submission" date="2017-05" db="EMBL/GenBank/DDBJ databases">
        <authorList>
            <person name="Song R."/>
            <person name="Chenine A.L."/>
            <person name="Ruprecht R.M."/>
        </authorList>
    </citation>
    <scope>NUCLEOTIDE SEQUENCE [LARGE SCALE GENOMIC DNA]</scope>
    <source>
        <strain evidence="3 4">CFBP 1590</strain>
    </source>
</reference>